<reference evidence="3" key="2">
    <citation type="submission" date="2020-10" db="UniProtKB">
        <authorList>
            <consortium name="WormBaseParasite"/>
        </authorList>
    </citation>
    <scope>IDENTIFICATION</scope>
</reference>
<evidence type="ECO:0000313" key="2">
    <source>
        <dbReference type="Proteomes" id="UP000492821"/>
    </source>
</evidence>
<feature type="compositionally biased region" description="Low complexity" evidence="1">
    <location>
        <begin position="498"/>
        <end position="544"/>
    </location>
</feature>
<protein>
    <submittedName>
        <fullName evidence="3">Uncharacterized protein</fullName>
    </submittedName>
</protein>
<reference evidence="2" key="1">
    <citation type="journal article" date="2013" name="Genetics">
        <title>The draft genome and transcriptome of Panagrellus redivivus are shaped by the harsh demands of a free-living lifestyle.</title>
        <authorList>
            <person name="Srinivasan J."/>
            <person name="Dillman A.R."/>
            <person name="Macchietto M.G."/>
            <person name="Heikkinen L."/>
            <person name="Lakso M."/>
            <person name="Fracchia K.M."/>
            <person name="Antoshechkin I."/>
            <person name="Mortazavi A."/>
            <person name="Wong G."/>
            <person name="Sternberg P.W."/>
        </authorList>
    </citation>
    <scope>NUCLEOTIDE SEQUENCE [LARGE SCALE GENOMIC DNA]</scope>
    <source>
        <strain evidence="2">MT8872</strain>
    </source>
</reference>
<proteinExistence type="predicted"/>
<feature type="region of interest" description="Disordered" evidence="1">
    <location>
        <begin position="636"/>
        <end position="656"/>
    </location>
</feature>
<feature type="compositionally biased region" description="Low complexity" evidence="1">
    <location>
        <begin position="636"/>
        <end position="652"/>
    </location>
</feature>
<organism evidence="2 3">
    <name type="scientific">Panagrellus redivivus</name>
    <name type="common">Microworm</name>
    <dbReference type="NCBI Taxonomy" id="6233"/>
    <lineage>
        <taxon>Eukaryota</taxon>
        <taxon>Metazoa</taxon>
        <taxon>Ecdysozoa</taxon>
        <taxon>Nematoda</taxon>
        <taxon>Chromadorea</taxon>
        <taxon>Rhabditida</taxon>
        <taxon>Tylenchina</taxon>
        <taxon>Panagrolaimomorpha</taxon>
        <taxon>Panagrolaimoidea</taxon>
        <taxon>Panagrolaimidae</taxon>
        <taxon>Panagrellus</taxon>
    </lineage>
</organism>
<feature type="compositionally biased region" description="Polar residues" evidence="1">
    <location>
        <begin position="545"/>
        <end position="558"/>
    </location>
</feature>
<accession>A0A7E4VG38</accession>
<sequence length="710" mass="75700">MTKDNPPKPPETPPGLSELELAHLRARFHAAQFRYTSALAADSGRANDGVFRIQTKPENLKNVTKKPLGEQWEVIESMHGPHAEDNCPIEVIEPEFDFKTTGSDSGSSEDEDDAELAPNEIEEFLDHDHRAWLDEILEADPDVSVAMKKEISKRKTERGLHKTVREKKKEKAKEAINAANYSCEKLVPVPALNTGLPDLPPDSNLGNDQPLVPVYVGSQELLMPGEKMQEEHDLSSDARTTSADPLFDCVEQDLVLDDQYLMEIAHGLKEGVTYDDTYVTDDLKKKLLDIENNKDKVDSQIAAKASAAPVKTDETAQKIVQALTNQDVIAKTVDVEDSKVLKEYFSGGKKVDESVLNALNRVIDRILDRAPEFYDNKEELAVFMRNRATAKMHLLDAMLAMKGGWLSNLYGSAYNTALAVVAGVNATVEAVNKGVTVAKVQAEYAKKIAEQTTTAAKELMNSEAVKNAQAQAIKFGSMAATMAGAVASTVSTATSALSTSASSTDTTASSVSTVSTVKNADGTTTTTETTTAPSTGATASVSTTLPATDSTTSASNEAEQAPDVIAPDAVTTDGPPATPAPSSTNESKSIEEVDPAGQKVTNKATSPAVLTLNGFLHAGQSSPIVSPVPRASLPAPAPVPSAAIDGTGTEPAPGGGEQEPVYYTMWSALCWVLSMPYGMDSRSFADSPINAETPPAEAPKDKDKDPSKKP</sequence>
<evidence type="ECO:0000256" key="1">
    <source>
        <dbReference type="SAM" id="MobiDB-lite"/>
    </source>
</evidence>
<dbReference type="WBParaSite" id="Pan_g20709.t1">
    <property type="protein sequence ID" value="Pan_g20709.t1"/>
    <property type="gene ID" value="Pan_g20709"/>
</dbReference>
<name>A0A7E4VG38_PANRE</name>
<dbReference type="Proteomes" id="UP000492821">
    <property type="component" value="Unassembled WGS sequence"/>
</dbReference>
<feature type="region of interest" description="Disordered" evidence="1">
    <location>
        <begin position="682"/>
        <end position="710"/>
    </location>
</feature>
<feature type="region of interest" description="Disordered" evidence="1">
    <location>
        <begin position="498"/>
        <end position="601"/>
    </location>
</feature>
<evidence type="ECO:0000313" key="3">
    <source>
        <dbReference type="WBParaSite" id="Pan_g20709.t1"/>
    </source>
</evidence>
<feature type="compositionally biased region" description="Basic and acidic residues" evidence="1">
    <location>
        <begin position="698"/>
        <end position="710"/>
    </location>
</feature>
<keyword evidence="2" id="KW-1185">Reference proteome</keyword>
<dbReference type="AlphaFoldDB" id="A0A7E4VG38"/>